<sequence>MCLQVLGALSQTRLSFMRALLRDINNWHFSRPVWEINAAGVGHAVYEARGLQHVYSLVVFSHNLSAQQRSDRVIAEAWDATFTLFDGVPTKDDLQRLRTQVPLQEAGRNDCRQFVLSRANRSVRLFESVVDALAAGQQPDEKHLQAVGYLMRTTAVYGNGKFGIADRARVAERIEFAAPFRVEMLAVWLFRAFPVDLVEHMALARSPQAVRLSIAARRQLGIGNSTGLGMAPFLISHPVLLHHWILARETALARVRAISVATPQTRACFVDVLKRARRDVALWTVDDGQHKITPLAADLHRIDQPLMKGLLHCQRPWDLLYRWADDHMQTEGREMLVSLILEPHGELVDDLTGDMAYDEAQTFVINGKTTVTETLARLQLQYDWIWRCDFSDKDESARFWYTSEEKMEPRLGERFSEPGAGQELPLAIMRDMQSFWCDLKVTDGSSTLASFLLAYPQHRHVARREQIVARFPYGEIQDNLISATMRPLDLLRCKLSFFGATCFSPRSDRWLRVNMYAGAPYPHEINSLPSDGWVWSAA</sequence>
<dbReference type="EMBL" id="JANQAO010000003">
    <property type="protein sequence ID" value="MDM5147916.1"/>
    <property type="molecule type" value="Genomic_DNA"/>
</dbReference>
<comment type="caution">
    <text evidence="1">The sequence shown here is derived from an EMBL/GenBank/DDBJ whole genome shotgun (WGS) entry which is preliminary data.</text>
</comment>
<organism evidence="1 2">
    <name type="scientific">Candidatus Doriopsillibacter californiensis</name>
    <dbReference type="NCBI Taxonomy" id="2970740"/>
    <lineage>
        <taxon>Bacteria</taxon>
        <taxon>Pseudomonadati</taxon>
        <taxon>Pseudomonadota</taxon>
        <taxon>Gammaproteobacteria</taxon>
        <taxon>Candidatus Tethybacterales</taxon>
        <taxon>Candidatus Persebacteraceae</taxon>
        <taxon>Candidatus Doriopsillibacter</taxon>
    </lineage>
</organism>
<dbReference type="Proteomes" id="UP001168167">
    <property type="component" value="Unassembled WGS sequence"/>
</dbReference>
<reference evidence="1" key="1">
    <citation type="submission" date="2022-08" db="EMBL/GenBank/DDBJ databases">
        <authorList>
            <person name="Dzunkova M."/>
            <person name="La Clair J."/>
            <person name="Tyml T."/>
            <person name="Doud D."/>
            <person name="Schulz F."/>
            <person name="Piquer S."/>
            <person name="Porcel Sanchis D."/>
            <person name="Osborn A."/>
            <person name="Robinson D."/>
            <person name="Louie K.B."/>
            <person name="Bowen B.P."/>
            <person name="Bowers R."/>
            <person name="Lee J."/>
            <person name="Arnau Llombart V."/>
            <person name="Diaz Villanueva W."/>
            <person name="Gosliner T."/>
            <person name="Northen T."/>
            <person name="Cheng J.-F."/>
            <person name="Burkart M.D."/>
            <person name="Woyke T."/>
        </authorList>
    </citation>
    <scope>NUCLEOTIDE SEQUENCE</scope>
    <source>
        <strain evidence="1">Df01</strain>
    </source>
</reference>
<accession>A0ABT7QMS2</accession>
<protein>
    <submittedName>
        <fullName evidence="1">Uncharacterized protein</fullName>
    </submittedName>
</protein>
<gene>
    <name evidence="1" type="ORF">NQX30_05985</name>
</gene>
<evidence type="ECO:0000313" key="1">
    <source>
        <dbReference type="EMBL" id="MDM5147916.1"/>
    </source>
</evidence>
<name>A0ABT7QMS2_9GAMM</name>
<evidence type="ECO:0000313" key="2">
    <source>
        <dbReference type="Proteomes" id="UP001168167"/>
    </source>
</evidence>
<proteinExistence type="predicted"/>
<reference evidence="1" key="2">
    <citation type="journal article" date="2023" name="Microbiome">
        <title>Synthase-selected sorting approach identifies a beta-lactone synthase in a nudibranch symbiotic bacterium.</title>
        <authorList>
            <person name="Dzunkova M."/>
            <person name="La Clair J.J."/>
            <person name="Tyml T."/>
            <person name="Doud D."/>
            <person name="Schulz F."/>
            <person name="Piquer-Esteban S."/>
            <person name="Porcel Sanchis D."/>
            <person name="Osborn A."/>
            <person name="Robinson D."/>
            <person name="Louie K.B."/>
            <person name="Bowen B.P."/>
            <person name="Bowers R.M."/>
            <person name="Lee J."/>
            <person name="Arnau V."/>
            <person name="Diaz-Villanueva W."/>
            <person name="Stepanauskas R."/>
            <person name="Gosliner T."/>
            <person name="Date S.V."/>
            <person name="Northen T.R."/>
            <person name="Cheng J.F."/>
            <person name="Burkart M.D."/>
            <person name="Woyke T."/>
        </authorList>
    </citation>
    <scope>NUCLEOTIDE SEQUENCE</scope>
    <source>
        <strain evidence="1">Df01</strain>
    </source>
</reference>
<keyword evidence="2" id="KW-1185">Reference proteome</keyword>